<dbReference type="InterPro" id="IPR009000">
    <property type="entry name" value="Transl_B-barrel_sf"/>
</dbReference>
<proteinExistence type="inferred from homology"/>
<evidence type="ECO:0000256" key="5">
    <source>
        <dbReference type="ARBA" id="ARBA00022741"/>
    </source>
</evidence>
<evidence type="ECO:0000256" key="6">
    <source>
        <dbReference type="ARBA" id="ARBA00022768"/>
    </source>
</evidence>
<dbReference type="GO" id="GO:0070125">
    <property type="term" value="P:mitochondrial translational elongation"/>
    <property type="evidence" value="ECO:0007669"/>
    <property type="project" value="TreeGrafter"/>
</dbReference>
<dbReference type="SUPFAM" id="SSF50447">
    <property type="entry name" value="Translation proteins"/>
    <property type="match status" value="1"/>
</dbReference>
<sequence>MFQIRALFLAQAKAAPTKQVFQRTKPHLTIGTIGHVDHGKTTLTAAITSVLAKKGQAKARDYASIDSSPEERSRGITINASHVQYETEKRHYGHIDCPGHMDFVKNMITGTAQMDGGIIVVAANDGPMPQTKEHLLLASQIGLKQLVCFINKCDMVEDNPDIIELVEMEMQDLLTKYKFDPEKVPFIKGSAAKALKGDEKYVKSIEELLQKCDEVIPEPPSNKDMPFRMAIEKVINASGKGGAKVITTGRIEQGVLKVGDIVEIVGYHHEIKKAKILGIEMYHQLLEQGQAGDSVGISLEAVGEALPKEYLERGMTLAAPGSVNLVNKFTAQVYILSKEEGGRHTAFFTHYRPQFYFKTADITGDISFPELEGKDDKERKVMCTPGENRLLNVALSFPIGINAGDKFAIREGNKTIGAGVVTKLGEYDPNVNFETPKSALKRKK</sequence>
<accession>A0A7S4UIZ3</accession>
<dbReference type="FunFam" id="2.40.30.10:FF:000001">
    <property type="entry name" value="Elongation factor Tu"/>
    <property type="match status" value="1"/>
</dbReference>
<keyword evidence="3" id="KW-0963">Cytoplasm</keyword>
<keyword evidence="4" id="KW-0479">Metal-binding</keyword>
<dbReference type="InterPro" id="IPR041709">
    <property type="entry name" value="EF-Tu_GTP-bd"/>
</dbReference>
<gene>
    <name evidence="13" type="ORF">NAES01612_LOCUS24529</name>
</gene>
<evidence type="ECO:0000256" key="7">
    <source>
        <dbReference type="ARBA" id="ARBA00022801"/>
    </source>
</evidence>
<dbReference type="PROSITE" id="PS00301">
    <property type="entry name" value="G_TR_1"/>
    <property type="match status" value="1"/>
</dbReference>
<dbReference type="Gene3D" id="2.40.30.10">
    <property type="entry name" value="Translation factors"/>
    <property type="match status" value="2"/>
</dbReference>
<evidence type="ECO:0000259" key="12">
    <source>
        <dbReference type="PROSITE" id="PS51722"/>
    </source>
</evidence>
<dbReference type="NCBIfam" id="TIGR00485">
    <property type="entry name" value="EF-Tu"/>
    <property type="match status" value="1"/>
</dbReference>
<reference evidence="13" key="1">
    <citation type="submission" date="2021-01" db="EMBL/GenBank/DDBJ databases">
        <authorList>
            <person name="Corre E."/>
            <person name="Pelletier E."/>
            <person name="Niang G."/>
            <person name="Scheremetjew M."/>
            <person name="Finn R."/>
            <person name="Kale V."/>
            <person name="Holt S."/>
            <person name="Cochrane G."/>
            <person name="Meng A."/>
            <person name="Brown T."/>
            <person name="Cohen L."/>
        </authorList>
    </citation>
    <scope>NUCLEOTIDE SEQUENCE</scope>
    <source>
        <strain evidence="13">SoJaBio B1-5/56/2</strain>
    </source>
</reference>
<dbReference type="EMBL" id="HBKR01037576">
    <property type="protein sequence ID" value="CAE2336850.1"/>
    <property type="molecule type" value="Transcribed_RNA"/>
</dbReference>
<evidence type="ECO:0000256" key="2">
    <source>
        <dbReference type="ARBA" id="ARBA00011245"/>
    </source>
</evidence>
<dbReference type="InterPro" id="IPR004161">
    <property type="entry name" value="EFTu-like_2"/>
</dbReference>
<dbReference type="SUPFAM" id="SSF50465">
    <property type="entry name" value="EF-Tu/eEF-1alpha/eIF2-gamma C-terminal domain"/>
    <property type="match status" value="1"/>
</dbReference>
<dbReference type="PROSITE" id="PS51722">
    <property type="entry name" value="G_TR_2"/>
    <property type="match status" value="1"/>
</dbReference>
<keyword evidence="9" id="KW-0648">Protein biosynthesis</keyword>
<dbReference type="InterPro" id="IPR004541">
    <property type="entry name" value="Transl_elong_EFTu/EF1A_bac/org"/>
</dbReference>
<evidence type="ECO:0000256" key="10">
    <source>
        <dbReference type="ARBA" id="ARBA00023134"/>
    </source>
</evidence>
<dbReference type="GO" id="GO:0005739">
    <property type="term" value="C:mitochondrion"/>
    <property type="evidence" value="ECO:0007669"/>
    <property type="project" value="TreeGrafter"/>
</dbReference>
<evidence type="ECO:0000256" key="1">
    <source>
        <dbReference type="ARBA" id="ARBA00007249"/>
    </source>
</evidence>
<dbReference type="PRINTS" id="PR00315">
    <property type="entry name" value="ELONGATNFCT"/>
</dbReference>
<dbReference type="GO" id="GO:0003924">
    <property type="term" value="F:GTPase activity"/>
    <property type="evidence" value="ECO:0007669"/>
    <property type="project" value="UniProtKB-UniRule"/>
</dbReference>
<dbReference type="GO" id="GO:0005525">
    <property type="term" value="F:GTP binding"/>
    <property type="evidence" value="ECO:0007669"/>
    <property type="project" value="UniProtKB-UniRule"/>
</dbReference>
<dbReference type="AlphaFoldDB" id="A0A7S4UIZ3"/>
<dbReference type="CDD" id="cd01884">
    <property type="entry name" value="EF_Tu"/>
    <property type="match status" value="1"/>
</dbReference>
<dbReference type="Pfam" id="PF03143">
    <property type="entry name" value="GTP_EFTU_D3"/>
    <property type="match status" value="1"/>
</dbReference>
<dbReference type="Pfam" id="PF00009">
    <property type="entry name" value="GTP_EFTU"/>
    <property type="match status" value="1"/>
</dbReference>
<dbReference type="InterPro" id="IPR050055">
    <property type="entry name" value="EF-Tu_GTPase"/>
</dbReference>
<dbReference type="PANTHER" id="PTHR43721:SF22">
    <property type="entry name" value="ELONGATION FACTOR TU, MITOCHONDRIAL"/>
    <property type="match status" value="1"/>
</dbReference>
<dbReference type="CDD" id="cd03707">
    <property type="entry name" value="EFTU_III"/>
    <property type="match status" value="1"/>
</dbReference>
<organism evidence="13">
    <name type="scientific">Paramoeba aestuarina</name>
    <dbReference type="NCBI Taxonomy" id="180227"/>
    <lineage>
        <taxon>Eukaryota</taxon>
        <taxon>Amoebozoa</taxon>
        <taxon>Discosea</taxon>
        <taxon>Flabellinia</taxon>
        <taxon>Dactylopodida</taxon>
        <taxon>Paramoebidae</taxon>
        <taxon>Paramoeba</taxon>
    </lineage>
</organism>
<dbReference type="InterPro" id="IPR000795">
    <property type="entry name" value="T_Tr_GTP-bd_dom"/>
</dbReference>
<dbReference type="GO" id="GO:0046872">
    <property type="term" value="F:metal ion binding"/>
    <property type="evidence" value="ECO:0007669"/>
    <property type="project" value="UniProtKB-KW"/>
</dbReference>
<dbReference type="FunFam" id="3.40.50.300:FF:000576">
    <property type="entry name" value="Elongation factor Tu"/>
    <property type="match status" value="1"/>
</dbReference>
<evidence type="ECO:0000313" key="13">
    <source>
        <dbReference type="EMBL" id="CAE2336850.1"/>
    </source>
</evidence>
<keyword evidence="10 11" id="KW-0342">GTP-binding</keyword>
<evidence type="ECO:0000256" key="9">
    <source>
        <dbReference type="ARBA" id="ARBA00022917"/>
    </source>
</evidence>
<dbReference type="Gene3D" id="3.40.50.300">
    <property type="entry name" value="P-loop containing nucleotide triphosphate hydrolases"/>
    <property type="match status" value="1"/>
</dbReference>
<keyword evidence="8" id="KW-0460">Magnesium</keyword>
<dbReference type="InterPro" id="IPR009001">
    <property type="entry name" value="Transl_elong_EF1A/Init_IF2_C"/>
</dbReference>
<comment type="function">
    <text evidence="11">This protein promotes the GTP-dependent binding of aminoacyl-tRNA to the A-site of ribosomes during protein biosynthesis.</text>
</comment>
<feature type="domain" description="Tr-type G" evidence="12">
    <location>
        <begin position="25"/>
        <end position="220"/>
    </location>
</feature>
<dbReference type="PANTHER" id="PTHR43721">
    <property type="entry name" value="ELONGATION FACTOR TU-RELATED"/>
    <property type="match status" value="1"/>
</dbReference>
<keyword evidence="7" id="KW-0378">Hydrolase</keyword>
<comment type="similarity">
    <text evidence="1 11">Belongs to the TRAFAC class translation factor GTPase superfamily. Classic translation factor GTPase family. EF-Tu/EF-1A subfamily.</text>
</comment>
<dbReference type="InterPro" id="IPR027417">
    <property type="entry name" value="P-loop_NTPase"/>
</dbReference>
<keyword evidence="6 11" id="KW-0251">Elongation factor</keyword>
<dbReference type="InterPro" id="IPR031157">
    <property type="entry name" value="G_TR_CS"/>
</dbReference>
<dbReference type="NCBIfam" id="NF009373">
    <property type="entry name" value="PRK12736.1"/>
    <property type="match status" value="1"/>
</dbReference>
<protein>
    <recommendedName>
        <fullName evidence="11">Elongation factor Tu</fullName>
    </recommendedName>
</protein>
<dbReference type="InterPro" id="IPR004160">
    <property type="entry name" value="Transl_elong_EFTu/EF1A_C"/>
</dbReference>
<evidence type="ECO:0000256" key="4">
    <source>
        <dbReference type="ARBA" id="ARBA00022723"/>
    </source>
</evidence>
<evidence type="ECO:0000256" key="11">
    <source>
        <dbReference type="RuleBase" id="RU000325"/>
    </source>
</evidence>
<dbReference type="SUPFAM" id="SSF52540">
    <property type="entry name" value="P-loop containing nucleoside triphosphate hydrolases"/>
    <property type="match status" value="1"/>
</dbReference>
<evidence type="ECO:0000256" key="8">
    <source>
        <dbReference type="ARBA" id="ARBA00022842"/>
    </source>
</evidence>
<dbReference type="NCBIfam" id="NF000766">
    <property type="entry name" value="PRK00049.1"/>
    <property type="match status" value="1"/>
</dbReference>
<keyword evidence="5 11" id="KW-0547">Nucleotide-binding</keyword>
<dbReference type="GO" id="GO:0003746">
    <property type="term" value="F:translation elongation factor activity"/>
    <property type="evidence" value="ECO:0007669"/>
    <property type="project" value="UniProtKB-UniRule"/>
</dbReference>
<dbReference type="Pfam" id="PF03144">
    <property type="entry name" value="GTP_EFTU_D2"/>
    <property type="match status" value="1"/>
</dbReference>
<comment type="subunit">
    <text evidence="2">Monomer.</text>
</comment>
<name>A0A7S4UIZ3_9EUKA</name>
<evidence type="ECO:0000256" key="3">
    <source>
        <dbReference type="ARBA" id="ARBA00022490"/>
    </source>
</evidence>
<dbReference type="NCBIfam" id="NF009372">
    <property type="entry name" value="PRK12735.1"/>
    <property type="match status" value="1"/>
</dbReference>